<dbReference type="Proteomes" id="UP000030706">
    <property type="component" value="Unassembled WGS sequence"/>
</dbReference>
<name>A0A074Y1U2_AURPU</name>
<accession>A0A074Y1U2</accession>
<keyword evidence="3" id="KW-1185">Reference proteome</keyword>
<dbReference type="AlphaFoldDB" id="A0A074Y1U2"/>
<organism evidence="2 3">
    <name type="scientific">Aureobasidium pullulans EXF-150</name>
    <dbReference type="NCBI Taxonomy" id="1043002"/>
    <lineage>
        <taxon>Eukaryota</taxon>
        <taxon>Fungi</taxon>
        <taxon>Dikarya</taxon>
        <taxon>Ascomycota</taxon>
        <taxon>Pezizomycotina</taxon>
        <taxon>Dothideomycetes</taxon>
        <taxon>Dothideomycetidae</taxon>
        <taxon>Dothideales</taxon>
        <taxon>Saccotheciaceae</taxon>
        <taxon>Aureobasidium</taxon>
    </lineage>
</organism>
<reference evidence="2 3" key="1">
    <citation type="journal article" date="2014" name="BMC Genomics">
        <title>Genome sequencing of four Aureobasidium pullulans varieties: biotechnological potential, stress tolerance, and description of new species.</title>
        <authorList>
            <person name="Gostin Ar C."/>
            <person name="Ohm R.A."/>
            <person name="Kogej T."/>
            <person name="Sonjak S."/>
            <person name="Turk M."/>
            <person name="Zajc J."/>
            <person name="Zalar P."/>
            <person name="Grube M."/>
            <person name="Sun H."/>
            <person name="Han J."/>
            <person name="Sharma A."/>
            <person name="Chiniquy J."/>
            <person name="Ngan C.Y."/>
            <person name="Lipzen A."/>
            <person name="Barry K."/>
            <person name="Grigoriev I.V."/>
            <person name="Gunde-Cimerman N."/>
        </authorList>
    </citation>
    <scope>NUCLEOTIDE SEQUENCE [LARGE SCALE GENOMIC DNA]</scope>
    <source>
        <strain evidence="2 3">EXF-150</strain>
    </source>
</reference>
<dbReference type="HOGENOM" id="CLU_1539719_0_0_1"/>
<feature type="compositionally biased region" description="Basic and acidic residues" evidence="1">
    <location>
        <begin position="95"/>
        <end position="104"/>
    </location>
</feature>
<protein>
    <submittedName>
        <fullName evidence="2">Uncharacterized protein</fullName>
    </submittedName>
</protein>
<proteinExistence type="predicted"/>
<evidence type="ECO:0000256" key="1">
    <source>
        <dbReference type="SAM" id="MobiDB-lite"/>
    </source>
</evidence>
<evidence type="ECO:0000313" key="3">
    <source>
        <dbReference type="Proteomes" id="UP000030706"/>
    </source>
</evidence>
<dbReference type="RefSeq" id="XP_029766091.1">
    <property type="nucleotide sequence ID" value="XM_029899087.1"/>
</dbReference>
<gene>
    <name evidence="2" type="ORF">M438DRAFT_16678</name>
</gene>
<sequence length="174" mass="19610">MISSNNQMYIENIRAVNPSAQLCFGAAPCILLMNQNLSSLNPPFGTVVVPQLSRTCTCPSHPFQLSSPLYACRENDDEEKKEEEIKTQVEANDDEGYRKPETRKTPSKNMSIKMHRKCQNREDELGEIIQVQTLHGGVEEKALNTPHGLGDVVKKQKPRYTSMRLLRCAYALTS</sequence>
<evidence type="ECO:0000313" key="2">
    <source>
        <dbReference type="EMBL" id="KEQ89904.1"/>
    </source>
</evidence>
<dbReference type="EMBL" id="KL584974">
    <property type="protein sequence ID" value="KEQ89904.1"/>
    <property type="molecule type" value="Genomic_DNA"/>
</dbReference>
<dbReference type="GeneID" id="40741393"/>
<feature type="region of interest" description="Disordered" evidence="1">
    <location>
        <begin position="74"/>
        <end position="113"/>
    </location>
</feature>